<proteinExistence type="predicted"/>
<sequence>MKKNILLAAVASLCAVSTVSTTAQAQTAPASSPILKREMRGVWISTHLSLDWPNRTHMPQQQRDELLKILEHNKATGMNAAFLQVRSQSDAMYPSELEPWSYYLTNNQGSAPSPAWDPLQFAIDESRKRGMEFHAWINPYRAVATATSAGNTAQYAANHVSRTHPEWMLTVGNVIILNPGLAAVREHVTTVIMDIVNRYDVDGIHFDDYFYPAGVINDDAAYAADPRGFPATAAGRADWRRDNINLLIAGVNERIRAAKPWVKFGVSPSGIYRSSTDPALGSPTASGASQHYLSNFADTRTWLQQGWVDYLAPQVYWYIGQAGSDYKLLVPWWNQNAFGRHMYIGIADYKMNTTTGWFDPKQVANQIALNRAHANIGGQIHFRHAFLNANPLGYRTDLQQNVYHRPALVPAMPWKDTLAPAAPGSLAASVANDAVVLSWAQAPDARDEMEKVRRFAVYRSESREIDIEAGENLVGVTEASTPAFADTKAQAGKYYYYAVTALNRLSNESAKSNVVTNDFKAPTVRTRDASVTLANGTASIQAADIDGGTLDNWGIESLSASRTSFSCGNIGAQQVTLTALDKAGLSATGTATVNVLGRIPQPTIAVSRTDATPTGAPDNAIVLGYGAQSLTLGAADAAAGTTFAWSPAAGLSASGATANFAPSGAGTFTFTAQAISENGCPAVASVTVPVIDARCGDGKVAVCQKPKNDKDQDSGGTVCVAPDAVPAFLRKGETLGSCER</sequence>
<evidence type="ECO:0000256" key="2">
    <source>
        <dbReference type="SAM" id="SignalP"/>
    </source>
</evidence>
<organism evidence="5 6">
    <name type="scientific">Massilia niabensis</name>
    <dbReference type="NCBI Taxonomy" id="544910"/>
    <lineage>
        <taxon>Bacteria</taxon>
        <taxon>Pseudomonadati</taxon>
        <taxon>Pseudomonadota</taxon>
        <taxon>Betaproteobacteria</taxon>
        <taxon>Burkholderiales</taxon>
        <taxon>Oxalobacteraceae</taxon>
        <taxon>Telluria group</taxon>
        <taxon>Massilia</taxon>
    </lineage>
</organism>
<dbReference type="InterPro" id="IPR052177">
    <property type="entry name" value="Divisome_Glycosyl_Hydrolase"/>
</dbReference>
<dbReference type="EMBL" id="JBHSMU010000004">
    <property type="protein sequence ID" value="MFC5459120.1"/>
    <property type="molecule type" value="Genomic_DNA"/>
</dbReference>
<evidence type="ECO:0000256" key="1">
    <source>
        <dbReference type="ARBA" id="ARBA00022729"/>
    </source>
</evidence>
<reference evidence="6" key="1">
    <citation type="journal article" date="2019" name="Int. J. Syst. Evol. Microbiol.">
        <title>The Global Catalogue of Microorganisms (GCM) 10K type strain sequencing project: providing services to taxonomists for standard genome sequencing and annotation.</title>
        <authorList>
            <consortium name="The Broad Institute Genomics Platform"/>
            <consortium name="The Broad Institute Genome Sequencing Center for Infectious Disease"/>
            <person name="Wu L."/>
            <person name="Ma J."/>
        </authorList>
    </citation>
    <scope>NUCLEOTIDE SEQUENCE [LARGE SCALE GENOMIC DNA]</scope>
    <source>
        <strain evidence="6">KACC 12649</strain>
    </source>
</reference>
<dbReference type="InterPro" id="IPR003790">
    <property type="entry name" value="GHL10"/>
</dbReference>
<keyword evidence="6" id="KW-1185">Reference proteome</keyword>
<dbReference type="PANTHER" id="PTHR43405">
    <property type="entry name" value="GLYCOSYL HYDROLASE DIGH"/>
    <property type="match status" value="1"/>
</dbReference>
<dbReference type="InterPro" id="IPR013783">
    <property type="entry name" value="Ig-like_fold"/>
</dbReference>
<name>A0ABW0L0A6_9BURK</name>
<feature type="chain" id="PRO_5047540064" evidence="2">
    <location>
        <begin position="26"/>
        <end position="740"/>
    </location>
</feature>
<keyword evidence="1 2" id="KW-0732">Signal</keyword>
<dbReference type="SUPFAM" id="SSF51445">
    <property type="entry name" value="(Trans)glycosidases"/>
    <property type="match status" value="1"/>
</dbReference>
<dbReference type="Proteomes" id="UP001596050">
    <property type="component" value="Unassembled WGS sequence"/>
</dbReference>
<protein>
    <submittedName>
        <fullName evidence="5">Family 10 glycosylhydrolase</fullName>
    </submittedName>
</protein>
<dbReference type="InterPro" id="IPR017853">
    <property type="entry name" value="GH"/>
</dbReference>
<dbReference type="Gene3D" id="3.20.20.80">
    <property type="entry name" value="Glycosidases"/>
    <property type="match status" value="1"/>
</dbReference>
<dbReference type="InterPro" id="IPR058692">
    <property type="entry name" value="Fn3_SaeA_2nd"/>
</dbReference>
<dbReference type="Pfam" id="PF02638">
    <property type="entry name" value="GHL10"/>
    <property type="match status" value="1"/>
</dbReference>
<accession>A0ABW0L0A6</accession>
<evidence type="ECO:0000313" key="5">
    <source>
        <dbReference type="EMBL" id="MFC5459120.1"/>
    </source>
</evidence>
<comment type="caution">
    <text evidence="5">The sequence shown here is derived from an EMBL/GenBank/DDBJ whole genome shotgun (WGS) entry which is preliminary data.</text>
</comment>
<dbReference type="Pfam" id="PF25833">
    <property type="entry name" value="Fn3_SaeA_3rd"/>
    <property type="match status" value="1"/>
</dbReference>
<gene>
    <name evidence="5" type="ORF">ACFPN5_04785</name>
</gene>
<evidence type="ECO:0000313" key="6">
    <source>
        <dbReference type="Proteomes" id="UP001596050"/>
    </source>
</evidence>
<dbReference type="PANTHER" id="PTHR43405:SF1">
    <property type="entry name" value="GLYCOSYL HYDROLASE DIGH"/>
    <property type="match status" value="1"/>
</dbReference>
<feature type="domain" description="Glycosyl hydrolase-like 10" evidence="3">
    <location>
        <begin position="38"/>
        <end position="354"/>
    </location>
</feature>
<dbReference type="Gene3D" id="2.60.40.10">
    <property type="entry name" value="Immunoglobulins"/>
    <property type="match status" value="1"/>
</dbReference>
<evidence type="ECO:0000259" key="3">
    <source>
        <dbReference type="Pfam" id="PF02638"/>
    </source>
</evidence>
<feature type="domain" description="SaeA second Fn3-like" evidence="4">
    <location>
        <begin position="428"/>
        <end position="518"/>
    </location>
</feature>
<dbReference type="RefSeq" id="WP_379780644.1">
    <property type="nucleotide sequence ID" value="NZ_JBHSMU010000004.1"/>
</dbReference>
<feature type="signal peptide" evidence="2">
    <location>
        <begin position="1"/>
        <end position="25"/>
    </location>
</feature>
<evidence type="ECO:0000259" key="4">
    <source>
        <dbReference type="Pfam" id="PF25833"/>
    </source>
</evidence>